<keyword evidence="1" id="KW-1133">Transmembrane helix</keyword>
<proteinExistence type="predicted"/>
<dbReference type="Proteomes" id="UP000010467">
    <property type="component" value="Plasmid pDEIPE01"/>
</dbReference>
<keyword evidence="3" id="KW-1185">Reference proteome</keyword>
<dbReference type="KEGG" id="dpd:Deipe_3941"/>
<sequence length="189" mass="20484">MGSFLQSLADGLDPTTAEPTPSLKRSTIGLRTAHCTCLRILKACGTLLPDLCPSPVSGARTWPPHYFTIVLSAGFVVLAFSMNGPPLLALAFGGLGSLYLSMSLYLIVRDQRIGSRVDPDRRTLHWWVDFPPVQEQTIALADIAVIILDESSDAPRVRALPCWASRGVPEGDDVLRTQVEDDGATVNLR</sequence>
<name>L0A8E0_DEIPD</name>
<evidence type="ECO:0000256" key="1">
    <source>
        <dbReference type="SAM" id="Phobius"/>
    </source>
</evidence>
<protein>
    <submittedName>
        <fullName evidence="2">Uncharacterized protein</fullName>
    </submittedName>
</protein>
<organism evidence="2 3">
    <name type="scientific">Deinococcus peraridilitoris (strain DSM 19664 / LMG 22246 / CIP 109416 / KR-200)</name>
    <dbReference type="NCBI Taxonomy" id="937777"/>
    <lineage>
        <taxon>Bacteria</taxon>
        <taxon>Thermotogati</taxon>
        <taxon>Deinococcota</taxon>
        <taxon>Deinococci</taxon>
        <taxon>Deinococcales</taxon>
        <taxon>Deinococcaceae</taxon>
        <taxon>Deinococcus</taxon>
    </lineage>
</organism>
<dbReference type="EMBL" id="CP003383">
    <property type="protein sequence ID" value="AFZ69350.1"/>
    <property type="molecule type" value="Genomic_DNA"/>
</dbReference>
<dbReference type="AlphaFoldDB" id="L0A8E0"/>
<dbReference type="HOGENOM" id="CLU_1432408_0_0_0"/>
<evidence type="ECO:0000313" key="3">
    <source>
        <dbReference type="Proteomes" id="UP000010467"/>
    </source>
</evidence>
<geneLocation type="plasmid" evidence="2 3">
    <name>pDEIPE01</name>
</geneLocation>
<keyword evidence="2" id="KW-0614">Plasmid</keyword>
<gene>
    <name evidence="2" type="ordered locus">Deipe_3941</name>
</gene>
<reference evidence="3" key="1">
    <citation type="submission" date="2012-03" db="EMBL/GenBank/DDBJ databases">
        <title>Complete sequence of plasmid 1 of Deinococcus peraridilitoris DSM 19664.</title>
        <authorList>
            <person name="Lucas S."/>
            <person name="Copeland A."/>
            <person name="Lapidus A."/>
            <person name="Glavina del Rio T."/>
            <person name="Dalin E."/>
            <person name="Tice H."/>
            <person name="Bruce D."/>
            <person name="Goodwin L."/>
            <person name="Pitluck S."/>
            <person name="Peters L."/>
            <person name="Mikhailova N."/>
            <person name="Lu M."/>
            <person name="Kyrpides N."/>
            <person name="Mavromatis K."/>
            <person name="Ivanova N."/>
            <person name="Brettin T."/>
            <person name="Detter J.C."/>
            <person name="Han C."/>
            <person name="Larimer F."/>
            <person name="Land M."/>
            <person name="Hauser L."/>
            <person name="Markowitz V."/>
            <person name="Cheng J.-F."/>
            <person name="Hugenholtz P."/>
            <person name="Woyke T."/>
            <person name="Wu D."/>
            <person name="Pukall R."/>
            <person name="Steenblock K."/>
            <person name="Brambilla E."/>
            <person name="Klenk H.-P."/>
            <person name="Eisen J.A."/>
        </authorList>
    </citation>
    <scope>NUCLEOTIDE SEQUENCE [LARGE SCALE GENOMIC DNA]</scope>
    <source>
        <strain evidence="3">DSM 19664 / LMG 22246 / CIP 109416 / KR-200</strain>
        <plasmid evidence="3">Plasmid pDEIPE01</plasmid>
    </source>
</reference>
<keyword evidence="1" id="KW-0812">Transmembrane</keyword>
<keyword evidence="1" id="KW-0472">Membrane</keyword>
<feature type="transmembrane region" description="Helical" evidence="1">
    <location>
        <begin position="88"/>
        <end position="108"/>
    </location>
</feature>
<dbReference type="PATRIC" id="fig|937777.3.peg.3957"/>
<accession>L0A8E0</accession>
<evidence type="ECO:0000313" key="2">
    <source>
        <dbReference type="EMBL" id="AFZ69350.1"/>
    </source>
</evidence>